<evidence type="ECO:0000256" key="3">
    <source>
        <dbReference type="ARBA" id="ARBA00022525"/>
    </source>
</evidence>
<evidence type="ECO:0000256" key="4">
    <source>
        <dbReference type="ARBA" id="ARBA00023072"/>
    </source>
</evidence>
<dbReference type="InterPro" id="IPR022271">
    <property type="entry name" value="Lipocalin_ApoD"/>
</dbReference>
<dbReference type="InterPro" id="IPR000566">
    <property type="entry name" value="Lipocln_cytosolic_FA-bd_dom"/>
</dbReference>
<evidence type="ECO:0000256" key="1">
    <source>
        <dbReference type="ARBA" id="ARBA00004613"/>
    </source>
</evidence>
<feature type="domain" description="Lipocalin/cytosolic fatty-acid binding" evidence="7">
    <location>
        <begin position="127"/>
        <end position="178"/>
    </location>
</feature>
<comment type="subcellular location">
    <subcellularLocation>
        <location evidence="1">Secreted</location>
    </subcellularLocation>
</comment>
<keyword evidence="6" id="KW-0732">Signal</keyword>
<dbReference type="InterPro" id="IPR002449">
    <property type="entry name" value="Retinol-bd/Purpurin"/>
</dbReference>
<keyword evidence="8" id="KW-0449">Lipoprotein</keyword>
<dbReference type="EMBL" id="GIFK01000507">
    <property type="protein sequence ID" value="NBJ58210.1"/>
    <property type="molecule type" value="Transcribed_RNA"/>
</dbReference>
<dbReference type="InterPro" id="IPR012674">
    <property type="entry name" value="Calycin"/>
</dbReference>
<evidence type="ECO:0000256" key="6">
    <source>
        <dbReference type="PIRNR" id="PIRNR036893"/>
    </source>
</evidence>
<dbReference type="GO" id="GO:0006629">
    <property type="term" value="P:lipid metabolic process"/>
    <property type="evidence" value="ECO:0007669"/>
    <property type="project" value="TreeGrafter"/>
</dbReference>
<dbReference type="GO" id="GO:0000302">
    <property type="term" value="P:response to reactive oxygen species"/>
    <property type="evidence" value="ECO:0007669"/>
    <property type="project" value="TreeGrafter"/>
</dbReference>
<dbReference type="GO" id="GO:0034632">
    <property type="term" value="F:retinol transmembrane transporter activity"/>
    <property type="evidence" value="ECO:0007669"/>
    <property type="project" value="InterPro"/>
</dbReference>
<name>A0A6B2E972_9DIPT</name>
<evidence type="ECO:0000256" key="2">
    <source>
        <dbReference type="ARBA" id="ARBA00006889"/>
    </source>
</evidence>
<dbReference type="GO" id="GO:0019841">
    <property type="term" value="F:retinol binding"/>
    <property type="evidence" value="ECO:0007669"/>
    <property type="project" value="UniProtKB-KW"/>
</dbReference>
<evidence type="ECO:0000256" key="5">
    <source>
        <dbReference type="ARBA" id="ARBA00023157"/>
    </source>
</evidence>
<dbReference type="PRINTS" id="PR01174">
    <property type="entry name" value="RETINOLBNDNG"/>
</dbReference>
<keyword evidence="5" id="KW-1015">Disulfide bond</keyword>
<evidence type="ECO:0000313" key="8">
    <source>
        <dbReference type="EMBL" id="NBJ58210.1"/>
    </source>
</evidence>
<evidence type="ECO:0000259" key="7">
    <source>
        <dbReference type="Pfam" id="PF00061"/>
    </source>
</evidence>
<dbReference type="Pfam" id="PF00061">
    <property type="entry name" value="Lipocalin"/>
    <property type="match status" value="1"/>
</dbReference>
<dbReference type="PANTHER" id="PTHR10612">
    <property type="entry name" value="APOLIPOPROTEIN D"/>
    <property type="match status" value="1"/>
</dbReference>
<dbReference type="GO" id="GO:0005737">
    <property type="term" value="C:cytoplasm"/>
    <property type="evidence" value="ECO:0007669"/>
    <property type="project" value="TreeGrafter"/>
</dbReference>
<comment type="similarity">
    <text evidence="2 6">Belongs to the calycin superfamily. Lipocalin family.</text>
</comment>
<organism evidence="8">
    <name type="scientific">Phlebotomus kandelakii</name>
    <dbReference type="NCBI Taxonomy" id="1109342"/>
    <lineage>
        <taxon>Eukaryota</taxon>
        <taxon>Metazoa</taxon>
        <taxon>Ecdysozoa</taxon>
        <taxon>Arthropoda</taxon>
        <taxon>Hexapoda</taxon>
        <taxon>Insecta</taxon>
        <taxon>Pterygota</taxon>
        <taxon>Neoptera</taxon>
        <taxon>Endopterygota</taxon>
        <taxon>Diptera</taxon>
        <taxon>Nematocera</taxon>
        <taxon>Psychodoidea</taxon>
        <taxon>Psychodidae</taxon>
        <taxon>Phlebotomus</taxon>
        <taxon>Larroussius</taxon>
    </lineage>
</organism>
<keyword evidence="4" id="KW-0683">Retinol-binding</keyword>
<reference evidence="8" key="1">
    <citation type="submission" date="2019-10" db="EMBL/GenBank/DDBJ databases">
        <title>Short sand fly seasons in Tbilisi, Georgia, hinder development of host immunity to saliva of the visceral leishmaniasis vector Phlebotomus kandelakii.</title>
        <authorList>
            <person name="Oliveira F."/>
            <person name="Giorgobiani E."/>
            <person name="Guimaraes-Costa A.B."/>
            <person name="Abdeladhim M."/>
            <person name="Oristian J."/>
            <person name="Tskhvaradze L."/>
            <person name="Tsertsvadze N."/>
            <person name="Zakalashvili M."/>
            <person name="Valenzuela J.G."/>
            <person name="Kamhawi S."/>
        </authorList>
    </citation>
    <scope>NUCLEOTIDE SEQUENCE</scope>
    <source>
        <strain evidence="8">Wild-capture in Tbilisi</strain>
        <tissue evidence="8">Salivary glands</tissue>
    </source>
</reference>
<dbReference type="GO" id="GO:0005615">
    <property type="term" value="C:extracellular space"/>
    <property type="evidence" value="ECO:0007669"/>
    <property type="project" value="UniProtKB-ARBA"/>
</dbReference>
<dbReference type="PANTHER" id="PTHR10612:SF62">
    <property type="entry name" value="LIPOCALIN_CYTOSOLIC FATTY-ACID BINDING DOMAIN-CONTAINING PROTEIN"/>
    <property type="match status" value="1"/>
</dbReference>
<protein>
    <submittedName>
        <fullName evidence="8">Putative apolipoprotein d/lipocalin</fullName>
    </submittedName>
</protein>
<feature type="chain" id="PRO_5025720412" evidence="6">
    <location>
        <begin position="24"/>
        <end position="207"/>
    </location>
</feature>
<dbReference type="SUPFAM" id="SSF50814">
    <property type="entry name" value="Lipocalins"/>
    <property type="match status" value="1"/>
</dbReference>
<sequence length="207" mass="24333">MDETAKSFVRTLIVLCSLSAVQGIWVVPGHCPSDRPVEKNFNMTKYAGLWYEYLRPDDNYAFLGDCNTIFYTAHHNGTIGIRTFREFPENLGYEVDETFAVFTEPEQNPLEGRWNISYRWNDPFFANHWILETDYDNYSVTYFCREASPDTSFDDFFIYTRKSSPSAETRARIDKLLHRYYKSEYLFKQKQGGECHYTSEQSLTDSP</sequence>
<dbReference type="Gene3D" id="2.40.128.20">
    <property type="match status" value="1"/>
</dbReference>
<keyword evidence="3" id="KW-0964">Secreted</keyword>
<dbReference type="PIRSF" id="PIRSF036893">
    <property type="entry name" value="Lipocalin_ApoD"/>
    <property type="match status" value="1"/>
</dbReference>
<proteinExistence type="inferred from homology"/>
<dbReference type="AlphaFoldDB" id="A0A6B2E972"/>
<feature type="signal peptide" evidence="6">
    <location>
        <begin position="1"/>
        <end position="23"/>
    </location>
</feature>
<accession>A0A6B2E972</accession>